<dbReference type="InterPro" id="IPR053465">
    <property type="entry name" value="Sortase_Class_E"/>
</dbReference>
<gene>
    <name evidence="1" type="ORF">ACEZDG_13710</name>
</gene>
<keyword evidence="2" id="KW-1185">Reference proteome</keyword>
<accession>A0ABV6V9M6</accession>
<sequence>MPSFPAAPRRRPGPLSTVLGLFGELLITLGVLLGLFVVYSLWWTDVVADGQAAGAAARVRQSWAAPPARSDARPARPSPPRVFRPGDGIGFLHIPRLGKDYQVLITMGTSTEVLNQGVAGVYRAPYPAAMPWAKSGNFAMAAHRDGHGAKFHNLPELRRGDKVVVETRDTWYVYTVDSTLQQTSKYDVGVTAPVPAESSYRVPGRYLTLTTCTPAYTSRYRMAVWASLTRTEPVDPARDLPPELR</sequence>
<proteinExistence type="predicted"/>
<evidence type="ECO:0000313" key="2">
    <source>
        <dbReference type="Proteomes" id="UP001592582"/>
    </source>
</evidence>
<dbReference type="Gene3D" id="2.40.260.10">
    <property type="entry name" value="Sortase"/>
    <property type="match status" value="1"/>
</dbReference>
<dbReference type="EMBL" id="JBHEZX010000005">
    <property type="protein sequence ID" value="MFC1410323.1"/>
    <property type="molecule type" value="Genomic_DNA"/>
</dbReference>
<organism evidence="1 2">
    <name type="scientific">Streptacidiphilus alkalitolerans</name>
    <dbReference type="NCBI Taxonomy" id="3342712"/>
    <lineage>
        <taxon>Bacteria</taxon>
        <taxon>Bacillati</taxon>
        <taxon>Actinomycetota</taxon>
        <taxon>Actinomycetes</taxon>
        <taxon>Kitasatosporales</taxon>
        <taxon>Streptomycetaceae</taxon>
        <taxon>Streptacidiphilus</taxon>
    </lineage>
</organism>
<dbReference type="Pfam" id="PF04203">
    <property type="entry name" value="Sortase"/>
    <property type="match status" value="1"/>
</dbReference>
<dbReference type="Proteomes" id="UP001592582">
    <property type="component" value="Unassembled WGS sequence"/>
</dbReference>
<dbReference type="InterPro" id="IPR042003">
    <property type="entry name" value="Sortase_E"/>
</dbReference>
<dbReference type="SUPFAM" id="SSF63817">
    <property type="entry name" value="Sortase"/>
    <property type="match status" value="1"/>
</dbReference>
<dbReference type="CDD" id="cd05830">
    <property type="entry name" value="Sortase_E"/>
    <property type="match status" value="1"/>
</dbReference>
<evidence type="ECO:0000313" key="1">
    <source>
        <dbReference type="EMBL" id="MFC1410323.1"/>
    </source>
</evidence>
<reference evidence="1 2" key="1">
    <citation type="submission" date="2024-09" db="EMBL/GenBank/DDBJ databases">
        <authorList>
            <person name="Lee S.D."/>
        </authorList>
    </citation>
    <scope>NUCLEOTIDE SEQUENCE [LARGE SCALE GENOMIC DNA]</scope>
    <source>
        <strain evidence="1 2">N1-1</strain>
    </source>
</reference>
<dbReference type="NCBIfam" id="NF033747">
    <property type="entry name" value="class_E_sortase"/>
    <property type="match status" value="1"/>
</dbReference>
<comment type="caution">
    <text evidence="1">The sequence shown here is derived from an EMBL/GenBank/DDBJ whole genome shotgun (WGS) entry which is preliminary data.</text>
</comment>
<name>A0ABV6V9M6_9ACTN</name>
<dbReference type="InterPro" id="IPR023365">
    <property type="entry name" value="Sortase_dom-sf"/>
</dbReference>
<dbReference type="NCBIfam" id="TIGR01076">
    <property type="entry name" value="sortase_fam"/>
    <property type="match status" value="1"/>
</dbReference>
<protein>
    <submittedName>
        <fullName evidence="1">Class E sortase</fullName>
    </submittedName>
</protein>
<dbReference type="InterPro" id="IPR005754">
    <property type="entry name" value="Sortase"/>
</dbReference>